<dbReference type="InterPro" id="IPR034505">
    <property type="entry name" value="Coproporphyrinogen-III_oxidase"/>
</dbReference>
<dbReference type="GO" id="GO:0006779">
    <property type="term" value="P:porphyrin-containing compound biosynthetic process"/>
    <property type="evidence" value="ECO:0007669"/>
    <property type="project" value="InterPro"/>
</dbReference>
<keyword evidence="3 9" id="KW-0349">Heme</keyword>
<evidence type="ECO:0000256" key="7">
    <source>
        <dbReference type="ARBA" id="ARBA00023014"/>
    </source>
</evidence>
<dbReference type="InterPro" id="IPR006638">
    <property type="entry name" value="Elp3/MiaA/NifB-like_rSAM"/>
</dbReference>
<keyword evidence="7 9" id="KW-0411">Iron-sulfur</keyword>
<evidence type="ECO:0000256" key="5">
    <source>
        <dbReference type="ARBA" id="ARBA00022723"/>
    </source>
</evidence>
<dbReference type="SUPFAM" id="SSF102114">
    <property type="entry name" value="Radical SAM enzymes"/>
    <property type="match status" value="1"/>
</dbReference>
<dbReference type="SMART" id="SM00729">
    <property type="entry name" value="Elp3"/>
    <property type="match status" value="1"/>
</dbReference>
<evidence type="ECO:0000313" key="12">
    <source>
        <dbReference type="Proteomes" id="UP000461768"/>
    </source>
</evidence>
<protein>
    <recommendedName>
        <fullName evidence="2 9">Heme chaperone HemW</fullName>
    </recommendedName>
</protein>
<dbReference type="Gene3D" id="3.20.20.70">
    <property type="entry name" value="Aldolase class I"/>
    <property type="match status" value="1"/>
</dbReference>
<dbReference type="InterPro" id="IPR010723">
    <property type="entry name" value="HemN_C"/>
</dbReference>
<dbReference type="SFLD" id="SFLDS00029">
    <property type="entry name" value="Radical_SAM"/>
    <property type="match status" value="1"/>
</dbReference>
<evidence type="ECO:0000256" key="8">
    <source>
        <dbReference type="ARBA" id="ARBA00023186"/>
    </source>
</evidence>
<dbReference type="InterPro" id="IPR004559">
    <property type="entry name" value="HemW-like"/>
</dbReference>
<dbReference type="Pfam" id="PF06969">
    <property type="entry name" value="HemN_C"/>
    <property type="match status" value="1"/>
</dbReference>
<dbReference type="InterPro" id="IPR013785">
    <property type="entry name" value="Aldolase_TIM"/>
</dbReference>
<dbReference type="InterPro" id="IPR007197">
    <property type="entry name" value="rSAM"/>
</dbReference>
<keyword evidence="12" id="KW-1185">Reference proteome</keyword>
<evidence type="ECO:0000256" key="3">
    <source>
        <dbReference type="ARBA" id="ARBA00022617"/>
    </source>
</evidence>
<keyword evidence="9" id="KW-0004">4Fe-4S</keyword>
<dbReference type="CDD" id="cd01335">
    <property type="entry name" value="Radical_SAM"/>
    <property type="match status" value="1"/>
</dbReference>
<name>A0A7V7QNP5_9FIRM</name>
<dbReference type="PROSITE" id="PS51918">
    <property type="entry name" value="RADICAL_SAM"/>
    <property type="match status" value="1"/>
</dbReference>
<dbReference type="InterPro" id="IPR058240">
    <property type="entry name" value="rSAM_sf"/>
</dbReference>
<dbReference type="RefSeq" id="WP_151141413.1">
    <property type="nucleotide sequence ID" value="NZ_WAGX01000003.1"/>
</dbReference>
<dbReference type="SFLD" id="SFLDF00288">
    <property type="entry name" value="HemN-like__clustered_with_nucl"/>
    <property type="match status" value="1"/>
</dbReference>
<reference evidence="11 12" key="2">
    <citation type="submission" date="2020-02" db="EMBL/GenBank/DDBJ databases">
        <title>Candidatus Galacturonibacter soehngenii shows hetero-acetogenic catabolism of galacturonic acid but lacks a canonical carbon monoxide dehydrogenase/acetyl-CoA synthase complex.</title>
        <authorList>
            <person name="Diender M."/>
            <person name="Stouten G.R."/>
            <person name="Petersen J.F."/>
            <person name="Nielsen P.H."/>
            <person name="Dueholm M.S."/>
            <person name="Pronk J.T."/>
            <person name="Van Loosdrecht M.C.M."/>
        </authorList>
    </citation>
    <scope>NUCLEOTIDE SEQUENCE [LARGE SCALE GENOMIC DNA]</scope>
    <source>
        <strain evidence="11">GalUA</strain>
    </source>
</reference>
<comment type="similarity">
    <text evidence="1">Belongs to the anaerobic coproporphyrinogen-III oxidase family. HemW subfamily.</text>
</comment>
<reference evidence="11 12" key="1">
    <citation type="submission" date="2019-09" db="EMBL/GenBank/DDBJ databases">
        <authorList>
            <person name="Valk L.C."/>
        </authorList>
    </citation>
    <scope>NUCLEOTIDE SEQUENCE [LARGE SCALE GENOMIC DNA]</scope>
    <source>
        <strain evidence="11">GalUA</strain>
    </source>
</reference>
<keyword evidence="8 9" id="KW-0143">Chaperone</keyword>
<evidence type="ECO:0000256" key="9">
    <source>
        <dbReference type="RuleBase" id="RU364116"/>
    </source>
</evidence>
<feature type="domain" description="Radical SAM core" evidence="10">
    <location>
        <begin position="1"/>
        <end position="236"/>
    </location>
</feature>
<dbReference type="SFLD" id="SFLDG01065">
    <property type="entry name" value="anaerobic_coproporphyrinogen-I"/>
    <property type="match status" value="1"/>
</dbReference>
<dbReference type="GO" id="GO:0004109">
    <property type="term" value="F:coproporphyrinogen oxidase activity"/>
    <property type="evidence" value="ECO:0007669"/>
    <property type="project" value="InterPro"/>
</dbReference>
<sequence>MVKQDLEIYIHIPFCAKKCGYCDFLSFPQYDIAYVPALIREIKNANLEGGQIKEYRVKTIFIGGGTPSILKGEEITAILQQVYDTFEVAKEAEITIEVNPGTITKEKFTSYMKAGINRISMGLQSTNNHELKELGRIHTYEEFVSNYELARNVGFTNINIDLMSAIPMQTIKSWKETLERVVALSPEHISAYSLIIEEGTSFFDKWEKGLLSLPFEEEERQMYYDTKEILKQAGYNRYEISNYSKKGYECKHNIGYWKRVDYIGFGLGAASLIHDKRFTNEANLKCYLQTISNQITKTHQNVQILSQKDQMEEFMFLGLRLTEGVSMKEFQKLFHDEFETIYGIPSKRLTQQGLLETKEGRVCLTEKGLDLSNLVMSEFLL</sequence>
<dbReference type="PANTHER" id="PTHR13932:SF5">
    <property type="entry name" value="RADICAL S-ADENOSYL METHIONINE DOMAIN-CONTAINING PROTEIN 1, MITOCHONDRIAL"/>
    <property type="match status" value="1"/>
</dbReference>
<evidence type="ECO:0000256" key="6">
    <source>
        <dbReference type="ARBA" id="ARBA00023004"/>
    </source>
</evidence>
<dbReference type="GO" id="GO:0046872">
    <property type="term" value="F:metal ion binding"/>
    <property type="evidence" value="ECO:0007669"/>
    <property type="project" value="UniProtKB-UniRule"/>
</dbReference>
<evidence type="ECO:0000256" key="1">
    <source>
        <dbReference type="ARBA" id="ARBA00006100"/>
    </source>
</evidence>
<proteinExistence type="inferred from homology"/>
<dbReference type="EMBL" id="WAGX01000003">
    <property type="protein sequence ID" value="KAB1440676.1"/>
    <property type="molecule type" value="Genomic_DNA"/>
</dbReference>
<dbReference type="NCBIfam" id="TIGR00539">
    <property type="entry name" value="hemN_rel"/>
    <property type="match status" value="1"/>
</dbReference>
<organism evidence="11 12">
    <name type="scientific">Candidatus Galacturonatibacter soehngenii</name>
    <dbReference type="NCBI Taxonomy" id="2307010"/>
    <lineage>
        <taxon>Bacteria</taxon>
        <taxon>Bacillati</taxon>
        <taxon>Bacillota</taxon>
        <taxon>Clostridia</taxon>
        <taxon>Lachnospirales</taxon>
        <taxon>Lachnospiraceae</taxon>
        <taxon>Candidatus Galacturonatibacter</taxon>
    </lineage>
</organism>
<dbReference type="SFLD" id="SFLDF00562">
    <property type="entry name" value="HemN-like__clustered_with_heat"/>
    <property type="match status" value="1"/>
</dbReference>
<accession>A0A7V7QNP5</accession>
<evidence type="ECO:0000313" key="11">
    <source>
        <dbReference type="EMBL" id="KAB1440676.1"/>
    </source>
</evidence>
<dbReference type="PANTHER" id="PTHR13932">
    <property type="entry name" value="COPROPORPHYRINIGEN III OXIDASE"/>
    <property type="match status" value="1"/>
</dbReference>
<dbReference type="GO" id="GO:0005737">
    <property type="term" value="C:cytoplasm"/>
    <property type="evidence" value="ECO:0007669"/>
    <property type="project" value="UniProtKB-SubCell"/>
</dbReference>
<gene>
    <name evidence="11" type="ORF">F7O84_02285</name>
</gene>
<dbReference type="Proteomes" id="UP000461768">
    <property type="component" value="Unassembled WGS sequence"/>
</dbReference>
<dbReference type="OrthoDB" id="9808022at2"/>
<comment type="caution">
    <text evidence="11">The sequence shown here is derived from an EMBL/GenBank/DDBJ whole genome shotgun (WGS) entry which is preliminary data.</text>
</comment>
<keyword evidence="6 9" id="KW-0408">Iron</keyword>
<dbReference type="GO" id="GO:0051539">
    <property type="term" value="F:4 iron, 4 sulfur cluster binding"/>
    <property type="evidence" value="ECO:0007669"/>
    <property type="project" value="UniProtKB-UniRule"/>
</dbReference>
<evidence type="ECO:0000256" key="4">
    <source>
        <dbReference type="ARBA" id="ARBA00022691"/>
    </source>
</evidence>
<keyword evidence="5 9" id="KW-0479">Metal-binding</keyword>
<keyword evidence="4 9" id="KW-0949">S-adenosyl-L-methionine</keyword>
<dbReference type="AlphaFoldDB" id="A0A7V7QNP5"/>
<evidence type="ECO:0000259" key="10">
    <source>
        <dbReference type="PROSITE" id="PS51918"/>
    </source>
</evidence>
<keyword evidence="9" id="KW-0963">Cytoplasm</keyword>
<evidence type="ECO:0000256" key="2">
    <source>
        <dbReference type="ARBA" id="ARBA00017228"/>
    </source>
</evidence>
<comment type="subcellular location">
    <subcellularLocation>
        <location evidence="9">Cytoplasm</location>
    </subcellularLocation>
</comment>
<dbReference type="Pfam" id="PF04055">
    <property type="entry name" value="Radical_SAM"/>
    <property type="match status" value="1"/>
</dbReference>
<comment type="function">
    <text evidence="9">Probably acts as a heme chaperone, transferring heme to an unknown acceptor. Binds one molecule of heme per monomer, possibly covalently. Binds 1 [4Fe-4S] cluster. The cluster is coordinated with 3 cysteines and an exchangeable S-adenosyl-L-methionine.</text>
</comment>